<dbReference type="Gene3D" id="1.10.510.10">
    <property type="entry name" value="Transferase(Phosphotransferase) domain 1"/>
    <property type="match status" value="1"/>
</dbReference>
<evidence type="ECO:0000313" key="3">
    <source>
        <dbReference type="Proteomes" id="UP000232722"/>
    </source>
</evidence>
<gene>
    <name evidence="2" type="ORF">RhiirA5_434265</name>
</gene>
<feature type="region of interest" description="Disordered" evidence="1">
    <location>
        <begin position="247"/>
        <end position="274"/>
    </location>
</feature>
<dbReference type="VEuPathDB" id="FungiDB:RhiirA1_539421"/>
<dbReference type="VEuPathDB" id="FungiDB:FUN_009247"/>
<protein>
    <recommendedName>
        <fullName evidence="4">Serine-threonine/tyrosine-protein kinase catalytic domain-containing protein</fullName>
    </recommendedName>
</protein>
<organism evidence="2 3">
    <name type="scientific">Rhizophagus irregularis</name>
    <dbReference type="NCBI Taxonomy" id="588596"/>
    <lineage>
        <taxon>Eukaryota</taxon>
        <taxon>Fungi</taxon>
        <taxon>Fungi incertae sedis</taxon>
        <taxon>Mucoromycota</taxon>
        <taxon>Glomeromycotina</taxon>
        <taxon>Glomeromycetes</taxon>
        <taxon>Glomerales</taxon>
        <taxon>Glomeraceae</taxon>
        <taxon>Rhizophagus</taxon>
    </lineage>
</organism>
<proteinExistence type="predicted"/>
<reference evidence="2 3" key="2">
    <citation type="submission" date="2017-09" db="EMBL/GenBank/DDBJ databases">
        <title>Extensive intraspecific genome diversity in a model arbuscular mycorrhizal fungus.</title>
        <authorList>
            <person name="Chen E.C."/>
            <person name="Morin E."/>
            <person name="Beaudet D."/>
            <person name="Noel J."/>
            <person name="Ndikumana S."/>
            <person name="Charron P."/>
            <person name="St-Onge C."/>
            <person name="Giorgi J."/>
            <person name="Grigoriev I.V."/>
            <person name="Roux C."/>
            <person name="Martin F.M."/>
            <person name="Corradi N."/>
        </authorList>
    </citation>
    <scope>NUCLEOTIDE SEQUENCE [LARGE SCALE GENOMIC DNA]</scope>
    <source>
        <strain evidence="2 3">A5</strain>
    </source>
</reference>
<evidence type="ECO:0008006" key="4">
    <source>
        <dbReference type="Google" id="ProtNLM"/>
    </source>
</evidence>
<feature type="compositionally biased region" description="Acidic residues" evidence="1">
    <location>
        <begin position="263"/>
        <end position="274"/>
    </location>
</feature>
<comment type="caution">
    <text evidence="2">The sequence shown here is derived from an EMBL/GenBank/DDBJ whole genome shotgun (WGS) entry which is preliminary data.</text>
</comment>
<dbReference type="EMBL" id="LLXJ01003643">
    <property type="protein sequence ID" value="PKB96776.1"/>
    <property type="molecule type" value="Genomic_DNA"/>
</dbReference>
<evidence type="ECO:0000256" key="1">
    <source>
        <dbReference type="SAM" id="MobiDB-lite"/>
    </source>
</evidence>
<accession>A0A2N0NQD0</accession>
<evidence type="ECO:0000313" key="2">
    <source>
        <dbReference type="EMBL" id="PKB96776.1"/>
    </source>
</evidence>
<dbReference type="InterPro" id="IPR011009">
    <property type="entry name" value="Kinase-like_dom_sf"/>
</dbReference>
<dbReference type="AlphaFoldDB" id="A0A2N0NQD0"/>
<reference evidence="2 3" key="1">
    <citation type="submission" date="2016-04" db="EMBL/GenBank/DDBJ databases">
        <title>Genome analyses suggest a sexual origin of heterokaryosis in a supposedly ancient asexual fungus.</title>
        <authorList>
            <person name="Ropars J."/>
            <person name="Sedzielewska K."/>
            <person name="Noel J."/>
            <person name="Charron P."/>
            <person name="Farinelli L."/>
            <person name="Marton T."/>
            <person name="Kruger M."/>
            <person name="Pelin A."/>
            <person name="Brachmann A."/>
            <person name="Corradi N."/>
        </authorList>
    </citation>
    <scope>NUCLEOTIDE SEQUENCE [LARGE SCALE GENOMIC DNA]</scope>
    <source>
        <strain evidence="2 3">A5</strain>
    </source>
</reference>
<dbReference type="SUPFAM" id="SSF56112">
    <property type="entry name" value="Protein kinase-like (PK-like)"/>
    <property type="match status" value="1"/>
</dbReference>
<name>A0A2N0NQD0_9GLOM</name>
<sequence>MNIVNGIRPRIVSGTPLEYKNLMKQCWDSDPLMRPDIDTLRNKISGINASFQNITNELDADNNLETNDSETNYTSSSRLFTSKIHQFENFPEPINATEEEQEAFHSKPYKFSIPHNINDFSNSSNQNYDKTSKSSSISSISKGLSKVFNKLKINSKKGTFKGKKIQQIKRQDIDVSDIQSEKFVSGQSVSQTEQNNFTIIDDKNGIKDKSKRIYSGYYDEDEKDDLNNNNSSNKAKFQYIQRNYIANDDEGDISNNPNLHSEEQDELEIPEDGF</sequence>
<dbReference type="Proteomes" id="UP000232722">
    <property type="component" value="Unassembled WGS sequence"/>
</dbReference>